<evidence type="ECO:0000259" key="1">
    <source>
        <dbReference type="Pfam" id="PF00814"/>
    </source>
</evidence>
<proteinExistence type="predicted"/>
<sequence>MSVDCIQSTLTSLESLSEVVSGGVACNSFITGALGVVCEEYGYSLAVPPPKLCTDNGVMIAWNGVEKWRTGVGAVRDLDAVDIEPACPLGVDCREDVVSANIKCNWIKPRTLLRMR</sequence>
<feature type="domain" description="Gcp-like" evidence="1">
    <location>
        <begin position="18"/>
        <end position="62"/>
    </location>
</feature>
<dbReference type="EMBL" id="OA595111">
    <property type="protein sequence ID" value="CAD7207218.1"/>
    <property type="molecule type" value="Genomic_DNA"/>
</dbReference>
<dbReference type="InterPro" id="IPR000905">
    <property type="entry name" value="Gcp-like_dom"/>
</dbReference>
<dbReference type="Pfam" id="PF00814">
    <property type="entry name" value="TsaD"/>
    <property type="match status" value="1"/>
</dbReference>
<name>A0A7R8VYK7_TIMDO</name>
<evidence type="ECO:0000313" key="2">
    <source>
        <dbReference type="EMBL" id="CAD7207218.1"/>
    </source>
</evidence>
<dbReference type="AlphaFoldDB" id="A0A7R8VYK7"/>
<gene>
    <name evidence="2" type="ORF">TDIB3V08_LOCUS13366</name>
</gene>
<organism evidence="2">
    <name type="scientific">Timema douglasi</name>
    <name type="common">Walking stick</name>
    <dbReference type="NCBI Taxonomy" id="61478"/>
    <lineage>
        <taxon>Eukaryota</taxon>
        <taxon>Metazoa</taxon>
        <taxon>Ecdysozoa</taxon>
        <taxon>Arthropoda</taxon>
        <taxon>Hexapoda</taxon>
        <taxon>Insecta</taxon>
        <taxon>Pterygota</taxon>
        <taxon>Neoptera</taxon>
        <taxon>Polyneoptera</taxon>
        <taxon>Phasmatodea</taxon>
        <taxon>Timematodea</taxon>
        <taxon>Timematoidea</taxon>
        <taxon>Timematidae</taxon>
        <taxon>Timema</taxon>
    </lineage>
</organism>
<dbReference type="PANTHER" id="PTHR11735">
    <property type="entry name" value="TRNA N6-ADENOSINE THREONYLCARBAMOYLTRANSFERASE"/>
    <property type="match status" value="1"/>
</dbReference>
<dbReference type="Gene3D" id="3.30.420.40">
    <property type="match status" value="1"/>
</dbReference>
<reference evidence="2" key="1">
    <citation type="submission" date="2020-11" db="EMBL/GenBank/DDBJ databases">
        <authorList>
            <person name="Tran Van P."/>
        </authorList>
    </citation>
    <scope>NUCLEOTIDE SEQUENCE</scope>
</reference>
<dbReference type="GO" id="GO:0005739">
    <property type="term" value="C:mitochondrion"/>
    <property type="evidence" value="ECO:0007669"/>
    <property type="project" value="TreeGrafter"/>
</dbReference>
<accession>A0A7R8VYK7</accession>
<protein>
    <recommendedName>
        <fullName evidence="1">Gcp-like domain-containing protein</fullName>
    </recommendedName>
</protein>
<dbReference type="PANTHER" id="PTHR11735:SF6">
    <property type="entry name" value="TRNA N6-ADENOSINE THREONYLCARBAMOYLTRANSFERASE, MITOCHONDRIAL"/>
    <property type="match status" value="1"/>
</dbReference>